<dbReference type="Proteomes" id="UP000515275">
    <property type="component" value="Chromosome"/>
</dbReference>
<feature type="region of interest" description="Disordered" evidence="1">
    <location>
        <begin position="1"/>
        <end position="35"/>
    </location>
</feature>
<feature type="transmembrane region" description="Helical" evidence="2">
    <location>
        <begin position="67"/>
        <end position="85"/>
    </location>
</feature>
<keyword evidence="4" id="KW-1185">Reference proteome</keyword>
<dbReference type="KEGG" id="cans:GP473_05025"/>
<organism evidence="3 4">
    <name type="scientific">Corynebacterium anserum</name>
    <dbReference type="NCBI Taxonomy" id="2684406"/>
    <lineage>
        <taxon>Bacteria</taxon>
        <taxon>Bacillati</taxon>
        <taxon>Actinomycetota</taxon>
        <taxon>Actinomycetes</taxon>
        <taxon>Mycobacteriales</taxon>
        <taxon>Corynebacteriaceae</taxon>
        <taxon>Corynebacterium</taxon>
    </lineage>
</organism>
<sequence>MEPMKDYTDQRRASKAASQKMPPRGREQACESAASPRFATARKPLSRLSLVSLLFGILSIPATLLPFYGIIAAMISIMVGIIALVRAHRNDTPRGYALGGLALSILAMGVAIFFTSAAVKATEGCETLRGDELRACVEEKK</sequence>
<feature type="compositionally biased region" description="Basic and acidic residues" evidence="1">
    <location>
        <begin position="1"/>
        <end position="12"/>
    </location>
</feature>
<feature type="transmembrane region" description="Helical" evidence="2">
    <location>
        <begin position="97"/>
        <end position="119"/>
    </location>
</feature>
<proteinExistence type="predicted"/>
<gene>
    <name evidence="3" type="ORF">GP473_05025</name>
</gene>
<keyword evidence="2" id="KW-0472">Membrane</keyword>
<evidence type="ECO:0000313" key="3">
    <source>
        <dbReference type="EMBL" id="QNH96104.1"/>
    </source>
</evidence>
<name>A0A7G7YNN4_9CORY</name>
<keyword evidence="2" id="KW-0812">Transmembrane</keyword>
<keyword evidence="2" id="KW-1133">Transmembrane helix</keyword>
<dbReference type="RefSeq" id="WP_185769852.1">
    <property type="nucleotide sequence ID" value="NZ_CP046883.1"/>
</dbReference>
<evidence type="ECO:0000313" key="4">
    <source>
        <dbReference type="Proteomes" id="UP000515275"/>
    </source>
</evidence>
<dbReference type="EMBL" id="CP046883">
    <property type="protein sequence ID" value="QNH96104.1"/>
    <property type="molecule type" value="Genomic_DNA"/>
</dbReference>
<dbReference type="AlphaFoldDB" id="A0A7G7YNN4"/>
<accession>A0A7G7YNN4</accession>
<reference evidence="3 4" key="1">
    <citation type="submission" date="2019-12" db="EMBL/GenBank/DDBJ databases">
        <title>Corynebacterium sp. nov., isolated from feces of the Anser Albifrons in China.</title>
        <authorList>
            <person name="Liu Q."/>
        </authorList>
    </citation>
    <scope>NUCLEOTIDE SEQUENCE [LARGE SCALE GENOMIC DNA]</scope>
    <source>
        <strain evidence="3 4">23H37-10</strain>
    </source>
</reference>
<evidence type="ECO:0000256" key="1">
    <source>
        <dbReference type="SAM" id="MobiDB-lite"/>
    </source>
</evidence>
<evidence type="ECO:0000256" key="2">
    <source>
        <dbReference type="SAM" id="Phobius"/>
    </source>
</evidence>
<protein>
    <submittedName>
        <fullName evidence="3">DUF308 domain-containing protein</fullName>
    </submittedName>
</protein>